<feature type="region of interest" description="Disordered" evidence="1">
    <location>
        <begin position="229"/>
        <end position="254"/>
    </location>
</feature>
<dbReference type="eggNOG" id="COG3505">
    <property type="taxonomic scope" value="Bacteria"/>
</dbReference>
<dbReference type="InterPro" id="IPR032689">
    <property type="entry name" value="TraG-D_C"/>
</dbReference>
<keyword evidence="4" id="KW-1185">Reference proteome</keyword>
<feature type="domain" description="TraD/TraG TraM recognition site" evidence="2">
    <location>
        <begin position="146"/>
        <end position="257"/>
    </location>
</feature>
<dbReference type="RefSeq" id="WP_012832475.1">
    <property type="nucleotide sequence ID" value="NC_013441.1"/>
</dbReference>
<dbReference type="KEGG" id="gbr:Gbro_0557"/>
<proteinExistence type="predicted"/>
<dbReference type="EMBL" id="CP001802">
    <property type="protein sequence ID" value="ACY19887.1"/>
    <property type="molecule type" value="Genomic_DNA"/>
</dbReference>
<dbReference type="STRING" id="526226.Gbro_0557"/>
<dbReference type="HOGENOM" id="CLU_1136556_0_0_11"/>
<dbReference type="OrthoDB" id="4658601at2"/>
<name>D0LEG9_GORB4</name>
<dbReference type="CDD" id="cd01127">
    <property type="entry name" value="TrwB_TraG_TraD_VirD4"/>
    <property type="match status" value="1"/>
</dbReference>
<dbReference type="SUPFAM" id="SSF52540">
    <property type="entry name" value="P-loop containing nucleoside triphosphate hydrolases"/>
    <property type="match status" value="1"/>
</dbReference>
<dbReference type="InterPro" id="IPR027417">
    <property type="entry name" value="P-loop_NTPase"/>
</dbReference>
<reference evidence="3 4" key="2">
    <citation type="journal article" date="2010" name="Stand. Genomic Sci.">
        <title>Complete genome sequence of Gordonia bronchialis type strain (3410).</title>
        <authorList>
            <person name="Ivanova N."/>
            <person name="Sikorski J."/>
            <person name="Jando M."/>
            <person name="Lapidus A."/>
            <person name="Nolan M."/>
            <person name="Lucas S."/>
            <person name="Del Rio T.G."/>
            <person name="Tice H."/>
            <person name="Copeland A."/>
            <person name="Cheng J.F."/>
            <person name="Chen F."/>
            <person name="Bruce D."/>
            <person name="Goodwin L."/>
            <person name="Pitluck S."/>
            <person name="Mavromatis K."/>
            <person name="Ovchinnikova G."/>
            <person name="Pati A."/>
            <person name="Chen A."/>
            <person name="Palaniappan K."/>
            <person name="Land M."/>
            <person name="Hauser L."/>
            <person name="Chang Y.J."/>
            <person name="Jeffries C.D."/>
            <person name="Chain P."/>
            <person name="Saunders E."/>
            <person name="Han C."/>
            <person name="Detter J.C."/>
            <person name="Brettin T."/>
            <person name="Rohde M."/>
            <person name="Goker M."/>
            <person name="Bristow J."/>
            <person name="Eisen J.A."/>
            <person name="Markowitz V."/>
            <person name="Hugenholtz P."/>
            <person name="Klenk H.P."/>
            <person name="Kyrpides N.C."/>
        </authorList>
    </citation>
    <scope>NUCLEOTIDE SEQUENCE [LARGE SCALE GENOMIC DNA]</scope>
    <source>
        <strain evidence="4">ATCC 25592 / DSM 43247 / BCRC 13721 / JCM 3198 / KCTC 3076 / NBRC 16047 / NCTC 10667</strain>
    </source>
</reference>
<sequence length="302" mass="33082">MAPLAGLLRAAGEDGIRWVRRAVGRIEPPTPEDRATPCWLNAIGRLEQLGSMMLAEELVNTAAFSDRLRDSIQATMKVAVAPWWREAVVGPTDAKPFIPAMLEDPRSTLFMVAPADGIAAAAAVGVVDAISAHWRDGQTRPVPLQHLLIVCDEMCNTLPWQKLPIVITESRSMGISVLAAVQDTQQFARRYNREIMEELRRVFPSILILSGSEEKELLDKAAWAAGRTERHKLSRDHAGKQSQSSEMAPAYEGSDLLPKRIGEGRLLRGTRPGASPDDPIEPAGLLVDLFDISQLDIDIDVA</sequence>
<protein>
    <recommendedName>
        <fullName evidence="2">TraD/TraG TraM recognition site domain-containing protein</fullName>
    </recommendedName>
</protein>
<reference evidence="4" key="1">
    <citation type="submission" date="2009-10" db="EMBL/GenBank/DDBJ databases">
        <title>The complete chromosome of Gordonia bronchialis DSM 43247.</title>
        <authorList>
            <consortium name="US DOE Joint Genome Institute (JGI-PGF)"/>
            <person name="Lucas S."/>
            <person name="Copeland A."/>
            <person name="Lapidus A."/>
            <person name="Glavina del Rio T."/>
            <person name="Dalin E."/>
            <person name="Tice H."/>
            <person name="Bruce D."/>
            <person name="Goodwin L."/>
            <person name="Pitluck S."/>
            <person name="Kyrpides N."/>
            <person name="Mavromatis K."/>
            <person name="Ivanova N."/>
            <person name="Ovchinnikova G."/>
            <person name="Saunders E."/>
            <person name="Brettin T."/>
            <person name="Detter J.C."/>
            <person name="Han C."/>
            <person name="Larimer F."/>
            <person name="Land M."/>
            <person name="Hauser L."/>
            <person name="Markowitz V."/>
            <person name="Cheng J.-F."/>
            <person name="Hugenholtz P."/>
            <person name="Woyke T."/>
            <person name="Wu D."/>
            <person name="Jando M."/>
            <person name="Schneider S."/>
            <person name="Goeker M."/>
            <person name="Klenk H.-P."/>
            <person name="Eisen J.A."/>
        </authorList>
    </citation>
    <scope>NUCLEOTIDE SEQUENCE [LARGE SCALE GENOMIC DNA]</scope>
    <source>
        <strain evidence="4">ATCC 25592 / DSM 43247 / BCRC 13721 / JCM 3198 / KCTC 3076 / NBRC 16047 / NCTC 10667</strain>
    </source>
</reference>
<accession>D0LEG9</accession>
<dbReference type="AlphaFoldDB" id="D0LEG9"/>
<dbReference type="Gene3D" id="3.40.50.300">
    <property type="entry name" value="P-loop containing nucleotide triphosphate hydrolases"/>
    <property type="match status" value="1"/>
</dbReference>
<gene>
    <name evidence="3" type="ordered locus">Gbro_0557</name>
</gene>
<evidence type="ECO:0000256" key="1">
    <source>
        <dbReference type="SAM" id="MobiDB-lite"/>
    </source>
</evidence>
<organism evidence="3 4">
    <name type="scientific">Gordonia bronchialis (strain ATCC 25592 / DSM 43247 / BCRC 13721 / JCM 3198 / KCTC 3076 / NBRC 16047 / NCTC 10667)</name>
    <name type="common">Rhodococcus bronchialis</name>
    <dbReference type="NCBI Taxonomy" id="526226"/>
    <lineage>
        <taxon>Bacteria</taxon>
        <taxon>Bacillati</taxon>
        <taxon>Actinomycetota</taxon>
        <taxon>Actinomycetes</taxon>
        <taxon>Mycobacteriales</taxon>
        <taxon>Gordoniaceae</taxon>
        <taxon>Gordonia</taxon>
    </lineage>
</organism>
<evidence type="ECO:0000313" key="3">
    <source>
        <dbReference type="EMBL" id="ACY19887.1"/>
    </source>
</evidence>
<evidence type="ECO:0000259" key="2">
    <source>
        <dbReference type="Pfam" id="PF12696"/>
    </source>
</evidence>
<dbReference type="Pfam" id="PF12696">
    <property type="entry name" value="TraG-D_C"/>
    <property type="match status" value="1"/>
</dbReference>
<dbReference type="Proteomes" id="UP000001219">
    <property type="component" value="Chromosome"/>
</dbReference>
<evidence type="ECO:0000313" key="4">
    <source>
        <dbReference type="Proteomes" id="UP000001219"/>
    </source>
</evidence>